<reference evidence="2" key="1">
    <citation type="journal article" date="2023" name="Nat. Plants">
        <title>Single-cell RNA sequencing provides a high-resolution roadmap for understanding the multicellular compartmentation of specialized metabolism.</title>
        <authorList>
            <person name="Sun S."/>
            <person name="Shen X."/>
            <person name="Li Y."/>
            <person name="Li Y."/>
            <person name="Wang S."/>
            <person name="Li R."/>
            <person name="Zhang H."/>
            <person name="Shen G."/>
            <person name="Guo B."/>
            <person name="Wei J."/>
            <person name="Xu J."/>
            <person name="St-Pierre B."/>
            <person name="Chen S."/>
            <person name="Sun C."/>
        </authorList>
    </citation>
    <scope>NUCLEOTIDE SEQUENCE [LARGE SCALE GENOMIC DNA]</scope>
</reference>
<gene>
    <name evidence="1" type="ORF">M9H77_29009</name>
</gene>
<protein>
    <submittedName>
        <fullName evidence="1">Uncharacterized protein</fullName>
    </submittedName>
</protein>
<dbReference type="EMBL" id="CM044706">
    <property type="protein sequence ID" value="KAI5660216.1"/>
    <property type="molecule type" value="Genomic_DNA"/>
</dbReference>
<name>A0ACC0AHY5_CATRO</name>
<accession>A0ACC0AHY5</accession>
<evidence type="ECO:0000313" key="1">
    <source>
        <dbReference type="EMBL" id="KAI5660216.1"/>
    </source>
</evidence>
<evidence type="ECO:0000313" key="2">
    <source>
        <dbReference type="Proteomes" id="UP001060085"/>
    </source>
</evidence>
<comment type="caution">
    <text evidence="1">The sequence shown here is derived from an EMBL/GenBank/DDBJ whole genome shotgun (WGS) entry which is preliminary data.</text>
</comment>
<sequence length="447" mass="50561">MAAKRFFDDNDNDPDQQPIYNHKRIKSSSTPSLASVVKEVVMVKFLENFCSTLEPLLRRVVNEEVENGLKSNMRALTKSPSLRIQSLDQQEKPILRLMFKEKLSLPIFTGSKITDIQNNPLQILLVNNANGIVTNLPHSLKIEIVVLDGDFPNNDNSDDQITWTNQDFDKNILKERTGKRPLLAGDHLNITMKDGGIISVGELEFTDNSSWIRSRKFRIGARIVKGTTTNNKVLIRPAMTESFVVKDHRGELYKKHYPPALEDEVWRLEKIGKDGAFHKKLSAEGIKTVQDFLKLSVIEPNKLRKILGIGMSEKMWAVTHRHAWSCMMGNKHYIARGQNYIIILNPVCQVVKAVINGQAYGTRDLTLINRAYIEKLIKDAYANWNNLEEIDAQVNDTALLAMGNNNMGSTPNIDQLEYTDWAPYLCTPAQNGGPYFSDHSSSDGDLH</sequence>
<keyword evidence="2" id="KW-1185">Reference proteome</keyword>
<organism evidence="1 2">
    <name type="scientific">Catharanthus roseus</name>
    <name type="common">Madagascar periwinkle</name>
    <name type="synonym">Vinca rosea</name>
    <dbReference type="NCBI Taxonomy" id="4058"/>
    <lineage>
        <taxon>Eukaryota</taxon>
        <taxon>Viridiplantae</taxon>
        <taxon>Streptophyta</taxon>
        <taxon>Embryophyta</taxon>
        <taxon>Tracheophyta</taxon>
        <taxon>Spermatophyta</taxon>
        <taxon>Magnoliopsida</taxon>
        <taxon>eudicotyledons</taxon>
        <taxon>Gunneridae</taxon>
        <taxon>Pentapetalae</taxon>
        <taxon>asterids</taxon>
        <taxon>lamiids</taxon>
        <taxon>Gentianales</taxon>
        <taxon>Apocynaceae</taxon>
        <taxon>Rauvolfioideae</taxon>
        <taxon>Vinceae</taxon>
        <taxon>Catharanthinae</taxon>
        <taxon>Catharanthus</taxon>
    </lineage>
</organism>
<proteinExistence type="predicted"/>
<dbReference type="Proteomes" id="UP001060085">
    <property type="component" value="Linkage Group LG06"/>
</dbReference>